<name>A0A2P5ACS5_PARAD</name>
<organism evidence="2 3">
    <name type="scientific">Parasponia andersonii</name>
    <name type="common">Sponia andersonii</name>
    <dbReference type="NCBI Taxonomy" id="3476"/>
    <lineage>
        <taxon>Eukaryota</taxon>
        <taxon>Viridiplantae</taxon>
        <taxon>Streptophyta</taxon>
        <taxon>Embryophyta</taxon>
        <taxon>Tracheophyta</taxon>
        <taxon>Spermatophyta</taxon>
        <taxon>Magnoliopsida</taxon>
        <taxon>eudicotyledons</taxon>
        <taxon>Gunneridae</taxon>
        <taxon>Pentapetalae</taxon>
        <taxon>rosids</taxon>
        <taxon>fabids</taxon>
        <taxon>Rosales</taxon>
        <taxon>Cannabaceae</taxon>
        <taxon>Parasponia</taxon>
    </lineage>
</organism>
<gene>
    <name evidence="2" type="ORF">PanWU01x14_345220</name>
</gene>
<reference evidence="3" key="1">
    <citation type="submission" date="2016-06" db="EMBL/GenBank/DDBJ databases">
        <title>Parallel loss of symbiosis genes in relatives of nitrogen-fixing non-legume Parasponia.</title>
        <authorList>
            <person name="Van Velzen R."/>
            <person name="Holmer R."/>
            <person name="Bu F."/>
            <person name="Rutten L."/>
            <person name="Van Zeijl A."/>
            <person name="Liu W."/>
            <person name="Santuari L."/>
            <person name="Cao Q."/>
            <person name="Sharma T."/>
            <person name="Shen D."/>
            <person name="Roswanjaya Y."/>
            <person name="Wardhani T."/>
            <person name="Kalhor M.S."/>
            <person name="Jansen J."/>
            <person name="Van den Hoogen J."/>
            <person name="Gungor B."/>
            <person name="Hartog M."/>
            <person name="Hontelez J."/>
            <person name="Verver J."/>
            <person name="Yang W.-C."/>
            <person name="Schijlen E."/>
            <person name="Repin R."/>
            <person name="Schilthuizen M."/>
            <person name="Schranz E."/>
            <person name="Heidstra R."/>
            <person name="Miyata K."/>
            <person name="Fedorova E."/>
            <person name="Kohlen W."/>
            <person name="Bisseling T."/>
            <person name="Smit S."/>
            <person name="Geurts R."/>
        </authorList>
    </citation>
    <scope>NUCLEOTIDE SEQUENCE [LARGE SCALE GENOMIC DNA]</scope>
    <source>
        <strain evidence="3">cv. WU1-14</strain>
    </source>
</reference>
<dbReference type="Proteomes" id="UP000237105">
    <property type="component" value="Unassembled WGS sequence"/>
</dbReference>
<accession>A0A2P5ACS5</accession>
<dbReference type="EMBL" id="JXTB01000666">
    <property type="protein sequence ID" value="PON34340.1"/>
    <property type="molecule type" value="Genomic_DNA"/>
</dbReference>
<sequence>MSNGSEPIETSQVLNQSLGDGSTPQTSSPAQPKDQTSKPDSRKSSNDIATFYWDDGEGDDVIDVENFLAVFFNGRRAYGYPQYLCTSSRNTRTCSANLNR</sequence>
<evidence type="ECO:0000313" key="2">
    <source>
        <dbReference type="EMBL" id="PON34340.1"/>
    </source>
</evidence>
<proteinExistence type="predicted"/>
<protein>
    <submittedName>
        <fullName evidence="2">Uncharacterized protein</fullName>
    </submittedName>
</protein>
<feature type="compositionally biased region" description="Polar residues" evidence="1">
    <location>
        <begin position="1"/>
        <end position="34"/>
    </location>
</feature>
<evidence type="ECO:0000256" key="1">
    <source>
        <dbReference type="SAM" id="MobiDB-lite"/>
    </source>
</evidence>
<dbReference type="AlphaFoldDB" id="A0A2P5ACS5"/>
<feature type="compositionally biased region" description="Basic and acidic residues" evidence="1">
    <location>
        <begin position="35"/>
        <end position="45"/>
    </location>
</feature>
<evidence type="ECO:0000313" key="3">
    <source>
        <dbReference type="Proteomes" id="UP000237105"/>
    </source>
</evidence>
<feature type="region of interest" description="Disordered" evidence="1">
    <location>
        <begin position="1"/>
        <end position="55"/>
    </location>
</feature>
<keyword evidence="3" id="KW-1185">Reference proteome</keyword>
<comment type="caution">
    <text evidence="2">The sequence shown here is derived from an EMBL/GenBank/DDBJ whole genome shotgun (WGS) entry which is preliminary data.</text>
</comment>